<organism evidence="2 3">
    <name type="scientific">Streptomyces variegatus</name>
    <dbReference type="NCBI Taxonomy" id="284040"/>
    <lineage>
        <taxon>Bacteria</taxon>
        <taxon>Bacillati</taxon>
        <taxon>Actinomycetota</taxon>
        <taxon>Actinomycetes</taxon>
        <taxon>Kitasatosporales</taxon>
        <taxon>Streptomycetaceae</taxon>
        <taxon>Streptomyces</taxon>
    </lineage>
</organism>
<keyword evidence="1" id="KW-0812">Transmembrane</keyword>
<evidence type="ECO:0000313" key="2">
    <source>
        <dbReference type="EMBL" id="KJK38260.1"/>
    </source>
</evidence>
<evidence type="ECO:0000313" key="3">
    <source>
        <dbReference type="Proteomes" id="UP000034786"/>
    </source>
</evidence>
<keyword evidence="3" id="KW-1185">Reference proteome</keyword>
<reference evidence="3" key="1">
    <citation type="submission" date="2015-02" db="EMBL/GenBank/DDBJ databases">
        <authorList>
            <person name="Ju K.-S."/>
            <person name="Doroghazi J.R."/>
            <person name="Metcalf W."/>
        </authorList>
    </citation>
    <scope>NUCLEOTIDE SEQUENCE [LARGE SCALE GENOMIC DNA]</scope>
    <source>
        <strain evidence="3">NRRL B-16380</strain>
    </source>
</reference>
<dbReference type="PATRIC" id="fig|284040.3.peg.1546"/>
<gene>
    <name evidence="2" type="ORF">UK15_18620</name>
</gene>
<protein>
    <submittedName>
        <fullName evidence="2">Uncharacterized protein</fullName>
    </submittedName>
</protein>
<keyword evidence="1" id="KW-1133">Transmembrane helix</keyword>
<keyword evidence="1" id="KW-0472">Membrane</keyword>
<accession>A0A0M2GS83</accession>
<dbReference type="AlphaFoldDB" id="A0A0M2GS83"/>
<proteinExistence type="predicted"/>
<dbReference type="EMBL" id="JYJH01000012">
    <property type="protein sequence ID" value="KJK38260.1"/>
    <property type="molecule type" value="Genomic_DNA"/>
</dbReference>
<name>A0A0M2GS83_9ACTN</name>
<sequence>MIDSGSSETVREFNPAQYIAPYLLLIIGNAGVQRAPANDRPVLFWVFTAITALGAVSAVVRLPRTWHTHQRRTLPAWTRFLGALLALYGLYVAYCVIDGMAV</sequence>
<comment type="caution">
    <text evidence="2">The sequence shown here is derived from an EMBL/GenBank/DDBJ whole genome shotgun (WGS) entry which is preliminary data.</text>
</comment>
<dbReference type="RefSeq" id="WP_031136906.1">
    <property type="nucleotide sequence ID" value="NZ_JYJH01000012.1"/>
</dbReference>
<feature type="transmembrane region" description="Helical" evidence="1">
    <location>
        <begin position="80"/>
        <end position="101"/>
    </location>
</feature>
<evidence type="ECO:0000256" key="1">
    <source>
        <dbReference type="SAM" id="Phobius"/>
    </source>
</evidence>
<feature type="transmembrane region" description="Helical" evidence="1">
    <location>
        <begin position="42"/>
        <end position="60"/>
    </location>
</feature>
<dbReference type="Proteomes" id="UP000034786">
    <property type="component" value="Unassembled WGS sequence"/>
</dbReference>